<evidence type="ECO:0000256" key="4">
    <source>
        <dbReference type="ARBA" id="ARBA00023002"/>
    </source>
</evidence>
<dbReference type="eggNOG" id="COG1053">
    <property type="taxonomic scope" value="Bacteria"/>
</dbReference>
<dbReference type="KEGG" id="sse:Ssed_2731"/>
<evidence type="ECO:0000313" key="8">
    <source>
        <dbReference type="Proteomes" id="UP000002015"/>
    </source>
</evidence>
<dbReference type="InterPro" id="IPR050315">
    <property type="entry name" value="FAD-oxidoreductase_2"/>
</dbReference>
<name>A8FWW5_SHESH</name>
<evidence type="ECO:0000256" key="5">
    <source>
        <dbReference type="SAM" id="SignalP"/>
    </source>
</evidence>
<gene>
    <name evidence="7" type="ordered locus">Ssed_2731</name>
</gene>
<protein>
    <submittedName>
        <fullName evidence="7">Putative flavoprotein subunit of a reductase</fullName>
    </submittedName>
</protein>
<dbReference type="PANTHER" id="PTHR43400">
    <property type="entry name" value="FUMARATE REDUCTASE"/>
    <property type="match status" value="1"/>
</dbReference>
<evidence type="ECO:0000256" key="1">
    <source>
        <dbReference type="ARBA" id="ARBA00001974"/>
    </source>
</evidence>
<dbReference type="InterPro" id="IPR027477">
    <property type="entry name" value="Succ_DH/fumarate_Rdtase_cat_sf"/>
</dbReference>
<dbReference type="GO" id="GO:0008202">
    <property type="term" value="P:steroid metabolic process"/>
    <property type="evidence" value="ECO:0007669"/>
    <property type="project" value="UniProtKB-ARBA"/>
</dbReference>
<evidence type="ECO:0000256" key="2">
    <source>
        <dbReference type="ARBA" id="ARBA00022630"/>
    </source>
</evidence>
<keyword evidence="3" id="KW-0274">FAD</keyword>
<accession>A8FWW5</accession>
<keyword evidence="5" id="KW-0732">Signal</keyword>
<dbReference type="HOGENOM" id="CLU_011398_4_3_6"/>
<dbReference type="SUPFAM" id="SSF51905">
    <property type="entry name" value="FAD/NAD(P)-binding domain"/>
    <property type="match status" value="1"/>
</dbReference>
<dbReference type="RefSeq" id="WP_012143068.1">
    <property type="nucleotide sequence ID" value="NC_009831.1"/>
</dbReference>
<dbReference type="Gene3D" id="3.50.50.60">
    <property type="entry name" value="FAD/NAD(P)-binding domain"/>
    <property type="match status" value="1"/>
</dbReference>
<evidence type="ECO:0000313" key="7">
    <source>
        <dbReference type="EMBL" id="ABV37338.1"/>
    </source>
</evidence>
<dbReference type="STRING" id="425104.Ssed_2731"/>
<dbReference type="GO" id="GO:0016491">
    <property type="term" value="F:oxidoreductase activity"/>
    <property type="evidence" value="ECO:0007669"/>
    <property type="project" value="UniProtKB-KW"/>
</dbReference>
<dbReference type="SUPFAM" id="SSF56425">
    <property type="entry name" value="Succinate dehydrogenase/fumarate reductase flavoprotein, catalytic domain"/>
    <property type="match status" value="1"/>
</dbReference>
<proteinExistence type="predicted"/>
<dbReference type="InterPro" id="IPR036188">
    <property type="entry name" value="FAD/NAD-bd_sf"/>
</dbReference>
<feature type="signal peptide" evidence="5">
    <location>
        <begin position="1"/>
        <end position="21"/>
    </location>
</feature>
<evidence type="ECO:0000259" key="6">
    <source>
        <dbReference type="Pfam" id="PF00890"/>
    </source>
</evidence>
<keyword evidence="8" id="KW-1185">Reference proteome</keyword>
<dbReference type="PANTHER" id="PTHR43400:SF10">
    <property type="entry name" value="3-OXOSTEROID 1-DEHYDROGENASE"/>
    <property type="match status" value="1"/>
</dbReference>
<feature type="chain" id="PRO_5002722384" evidence="5">
    <location>
        <begin position="22"/>
        <end position="507"/>
    </location>
</feature>
<dbReference type="AlphaFoldDB" id="A8FWW5"/>
<sequence length="507" mass="55024" precursor="true">MKKRTRFMTFTLAMLMSTLSAGTYATEKTITTDVVVVGGGSTGLTAALTAAEGGAKVIVLEKNPYLGGSSNFAEGLFAVESEYQRAASYGLTKDEAFKHIIEFNHNKIDNTIIRNYVNKAADNIDWLNEQGVDFRLIQISPEEPRVWHIIEDKKPYIHGGALITTLQQKAKKLGVQFLLRTPAKKLIYSNNRVTGVEAVDHKGNKIVLKAKAVVIATGGFGNSKEKIAKWTNYNPETFLPALPLNKTGDGIQMAKDVGAKTEGEGLMVYLGARGTGIIPMQGINAMTWQPTNLWVNSSGERFTNEAVAFSFGQAANSVGRQHGNMAWAIFDDASVDYAAQKGIDQGIGVIIPTTTKLTGLRDEINNALAVNSDGVKTAESIEALAKQIDVPMDTLIKSYHDYNAYSKNGYDPQFVKDHKWLRPLNHGNLYAIKMMPNHFASIGGLNINTKMQVLGHDNQPISGLYAGGLEVGGLYGDTYTLWASGHAYGFSIHSGRTAGASILKAIK</sequence>
<dbReference type="Proteomes" id="UP000002015">
    <property type="component" value="Chromosome"/>
</dbReference>
<dbReference type="OrthoDB" id="9813348at2"/>
<feature type="domain" description="FAD-dependent oxidoreductase 2 FAD-binding" evidence="6">
    <location>
        <begin position="33"/>
        <end position="479"/>
    </location>
</feature>
<keyword evidence="2" id="KW-0285">Flavoprotein</keyword>
<dbReference type="InterPro" id="IPR003953">
    <property type="entry name" value="FAD-dep_OxRdtase_2_FAD-bd"/>
</dbReference>
<keyword evidence="4" id="KW-0560">Oxidoreductase</keyword>
<reference evidence="7 8" key="1">
    <citation type="submission" date="2007-08" db="EMBL/GenBank/DDBJ databases">
        <title>Complete sequence of Shewanella sediminis HAW-EB3.</title>
        <authorList>
            <consortium name="US DOE Joint Genome Institute"/>
            <person name="Copeland A."/>
            <person name="Lucas S."/>
            <person name="Lapidus A."/>
            <person name="Barry K."/>
            <person name="Glavina del Rio T."/>
            <person name="Dalin E."/>
            <person name="Tice H."/>
            <person name="Pitluck S."/>
            <person name="Chertkov O."/>
            <person name="Brettin T."/>
            <person name="Bruce D."/>
            <person name="Detter J.C."/>
            <person name="Han C."/>
            <person name="Schmutz J."/>
            <person name="Larimer F."/>
            <person name="Land M."/>
            <person name="Hauser L."/>
            <person name="Kyrpides N."/>
            <person name="Kim E."/>
            <person name="Zhao J.-S."/>
            <person name="Richardson P."/>
        </authorList>
    </citation>
    <scope>NUCLEOTIDE SEQUENCE [LARGE SCALE GENOMIC DNA]</scope>
    <source>
        <strain evidence="7 8">HAW-EB3</strain>
    </source>
</reference>
<comment type="cofactor">
    <cofactor evidence="1">
        <name>FAD</name>
        <dbReference type="ChEBI" id="CHEBI:57692"/>
    </cofactor>
</comment>
<dbReference type="Pfam" id="PF00890">
    <property type="entry name" value="FAD_binding_2"/>
    <property type="match status" value="1"/>
</dbReference>
<dbReference type="EMBL" id="CP000821">
    <property type="protein sequence ID" value="ABV37338.1"/>
    <property type="molecule type" value="Genomic_DNA"/>
</dbReference>
<organism evidence="7 8">
    <name type="scientific">Shewanella sediminis (strain HAW-EB3)</name>
    <dbReference type="NCBI Taxonomy" id="425104"/>
    <lineage>
        <taxon>Bacteria</taxon>
        <taxon>Pseudomonadati</taxon>
        <taxon>Pseudomonadota</taxon>
        <taxon>Gammaproteobacteria</taxon>
        <taxon>Alteromonadales</taxon>
        <taxon>Shewanellaceae</taxon>
        <taxon>Shewanella</taxon>
    </lineage>
</organism>
<evidence type="ECO:0000256" key="3">
    <source>
        <dbReference type="ARBA" id="ARBA00022827"/>
    </source>
</evidence>
<dbReference type="Gene3D" id="3.90.700.10">
    <property type="entry name" value="Succinate dehydrogenase/fumarate reductase flavoprotein, catalytic domain"/>
    <property type="match status" value="1"/>
</dbReference>